<dbReference type="AlphaFoldDB" id="A0A812Y9K0"/>
<comment type="caution">
    <text evidence="1">The sequence shown here is derived from an EMBL/GenBank/DDBJ whole genome shotgun (WGS) entry which is preliminary data.</text>
</comment>
<keyword evidence="2" id="KW-1185">Reference proteome</keyword>
<organism evidence="1 2">
    <name type="scientific">Symbiodinium necroappetens</name>
    <dbReference type="NCBI Taxonomy" id="1628268"/>
    <lineage>
        <taxon>Eukaryota</taxon>
        <taxon>Sar</taxon>
        <taxon>Alveolata</taxon>
        <taxon>Dinophyceae</taxon>
        <taxon>Suessiales</taxon>
        <taxon>Symbiodiniaceae</taxon>
        <taxon>Symbiodinium</taxon>
    </lineage>
</organism>
<evidence type="ECO:0000313" key="1">
    <source>
        <dbReference type="EMBL" id="CAE7765716.1"/>
    </source>
</evidence>
<evidence type="ECO:0000313" key="2">
    <source>
        <dbReference type="Proteomes" id="UP000601435"/>
    </source>
</evidence>
<reference evidence="1" key="1">
    <citation type="submission" date="2021-02" db="EMBL/GenBank/DDBJ databases">
        <authorList>
            <person name="Dougan E. K."/>
            <person name="Rhodes N."/>
            <person name="Thang M."/>
            <person name="Chan C."/>
        </authorList>
    </citation>
    <scope>NUCLEOTIDE SEQUENCE</scope>
</reference>
<accession>A0A812Y9K0</accession>
<name>A0A812Y9K0_9DINO</name>
<proteinExistence type="predicted"/>
<gene>
    <name evidence="1" type="primary">FAP50</name>
    <name evidence="1" type="ORF">SNEC2469_LOCUS22331</name>
</gene>
<protein>
    <submittedName>
        <fullName evidence="1">FAP50 protein</fullName>
    </submittedName>
</protein>
<dbReference type="Proteomes" id="UP000601435">
    <property type="component" value="Unassembled WGS sequence"/>
</dbReference>
<sequence>MFSARFDGGDIEHKFRRVHKILQEHNFPVLMVDAGVGDNFGKLTSKYLSKIEREKGVLICVCTAHYAEKTTSPFCSFKELEFARDYSLDVLPLKVADVYPPRPPGGPDHPHDQENDAADVIKYVFRPNLVYVDTWILNLSRRT</sequence>
<dbReference type="EMBL" id="CAJNJA010040418">
    <property type="protein sequence ID" value="CAE7765716.1"/>
    <property type="molecule type" value="Genomic_DNA"/>
</dbReference>